<comment type="similarity">
    <text evidence="1">Belongs to the 3-oxoacid CoA-transferase subunit B family.</text>
</comment>
<protein>
    <submittedName>
        <fullName evidence="2">Coenzyme A transferase</fullName>
    </submittedName>
</protein>
<dbReference type="Gene3D" id="3.30.30.40">
    <property type="match status" value="1"/>
</dbReference>
<dbReference type="PANTHER" id="PTHR43293">
    <property type="entry name" value="ACETATE COA-TRANSFERASE YDIF"/>
    <property type="match status" value="1"/>
</dbReference>
<organism evidence="2 3">
    <name type="scientific">Desulfotruncus arcticus DSM 17038</name>
    <dbReference type="NCBI Taxonomy" id="1121424"/>
    <lineage>
        <taxon>Bacteria</taxon>
        <taxon>Bacillati</taxon>
        <taxon>Bacillota</taxon>
        <taxon>Clostridia</taxon>
        <taxon>Eubacteriales</taxon>
        <taxon>Desulfallaceae</taxon>
        <taxon>Desulfotruncus</taxon>
    </lineage>
</organism>
<accession>A0A1I2XVC6</accession>
<name>A0A1I2XVC6_9FIRM</name>
<dbReference type="PANTHER" id="PTHR43293:SF3">
    <property type="entry name" value="CHOLESTEROL RING-CLEAVING HYDROLASE IPDB SUBUNIT"/>
    <property type="match status" value="1"/>
</dbReference>
<keyword evidence="3" id="KW-1185">Reference proteome</keyword>
<dbReference type="AlphaFoldDB" id="A0A1I2XVC6"/>
<dbReference type="InterPro" id="IPR037171">
    <property type="entry name" value="NagB/RpiA_transferase-like"/>
</dbReference>
<dbReference type="SUPFAM" id="SSF100950">
    <property type="entry name" value="NagB/RpiA/CoA transferase-like"/>
    <property type="match status" value="2"/>
</dbReference>
<keyword evidence="2" id="KW-0808">Transferase</keyword>
<dbReference type="RefSeq" id="WP_092473906.1">
    <property type="nucleotide sequence ID" value="NZ_FOOX01000019.1"/>
</dbReference>
<dbReference type="OrthoDB" id="9777193at2"/>
<evidence type="ECO:0000313" key="2">
    <source>
        <dbReference type="EMBL" id="SFH17037.1"/>
    </source>
</evidence>
<dbReference type="Proteomes" id="UP000199337">
    <property type="component" value="Unassembled WGS sequence"/>
</dbReference>
<gene>
    <name evidence="2" type="ORF">SAMN05660649_04121</name>
</gene>
<evidence type="ECO:0000313" key="3">
    <source>
        <dbReference type="Proteomes" id="UP000199337"/>
    </source>
</evidence>
<dbReference type="SMART" id="SM00882">
    <property type="entry name" value="CoA_trans"/>
    <property type="match status" value="1"/>
</dbReference>
<dbReference type="Pfam" id="PF01144">
    <property type="entry name" value="CoA_trans"/>
    <property type="match status" value="1"/>
</dbReference>
<dbReference type="EMBL" id="FOOX01000019">
    <property type="protein sequence ID" value="SFH17037.1"/>
    <property type="molecule type" value="Genomic_DNA"/>
</dbReference>
<dbReference type="InterPro" id="IPR004165">
    <property type="entry name" value="CoA_trans_fam_I"/>
</dbReference>
<dbReference type="Gene3D" id="3.40.1080.10">
    <property type="entry name" value="Glutaconate Coenzyme A-transferase"/>
    <property type="match status" value="2"/>
</dbReference>
<evidence type="ECO:0000256" key="1">
    <source>
        <dbReference type="ARBA" id="ARBA00007047"/>
    </source>
</evidence>
<proteinExistence type="inferred from homology"/>
<dbReference type="STRING" id="341036.SAMN05660649_04121"/>
<dbReference type="GO" id="GO:0008410">
    <property type="term" value="F:CoA-transferase activity"/>
    <property type="evidence" value="ECO:0007669"/>
    <property type="project" value="InterPro"/>
</dbReference>
<reference evidence="3" key="1">
    <citation type="submission" date="2016-10" db="EMBL/GenBank/DDBJ databases">
        <authorList>
            <person name="Varghese N."/>
            <person name="Submissions S."/>
        </authorList>
    </citation>
    <scope>NUCLEOTIDE SEQUENCE [LARGE SCALE GENOMIC DNA]</scope>
    <source>
        <strain evidence="3">DSM 17038</strain>
    </source>
</reference>
<sequence>MAKTEGGGIVLNSHYARIPEEEGHNKIIPIEQAVKKYIKPGMDLHFVFAHSRAHAVAMEIVRQFQQQPMHFTLTGAGILEYGIMLTWAGLVDKVVAGFIGDTYPAPAPNRFLQRAIKNGQITYECWTNLTLTLGLLAGALHIPYITTKSLLGSGLLHDNHDSFKVITDPFSGKETAVVRALNPDLAIVHGVAADAYGNTVIGPPFGENMWGAYATRQGVIVTVEKIVSTSEIRKLSNYVKVPGHLVKSVSVVPFGAHPQGMSVEGIPALQDFGYSEDYEARRQFRAAASSPESLDAWMQKWVINNSHESYLEMIGDNRLQKLRDAAKNNDIYAAVEITDIDNDQPVTSNELLIINAARVIGEKIASGAFSSLLAGIGSAHLASWLAKYLGKDDSMPWELLTETGFYGYYPRLGDSYIFNYANIPTSKMQTHFVDVLGCLVSSEVGPCLGVLSAAQVDKYGNINSTKIPEKNLFLTSGGGSNDVASAAGEVVIVITHLPKRLVDQVSFVTANGDKMRTIVTDRAIMRRNSAGEPFTLVGCFVPEDKSLDTVIKEVQSGCGWDLVVSNDVMVLPLPSKEELICLRALDPEGDIRK</sequence>